<gene>
    <name evidence="2" type="ORF">KVT40_006344</name>
</gene>
<name>A0A8K0L546_9PEZI</name>
<accession>A0A8K0L546</accession>
<keyword evidence="3" id="KW-1185">Reference proteome</keyword>
<organism evidence="2 3">
    <name type="scientific">Elsinoe batatas</name>
    <dbReference type="NCBI Taxonomy" id="2601811"/>
    <lineage>
        <taxon>Eukaryota</taxon>
        <taxon>Fungi</taxon>
        <taxon>Dikarya</taxon>
        <taxon>Ascomycota</taxon>
        <taxon>Pezizomycotina</taxon>
        <taxon>Dothideomycetes</taxon>
        <taxon>Dothideomycetidae</taxon>
        <taxon>Myriangiales</taxon>
        <taxon>Elsinoaceae</taxon>
        <taxon>Elsinoe</taxon>
    </lineage>
</organism>
<dbReference type="OrthoDB" id="94039at2759"/>
<dbReference type="AlphaFoldDB" id="A0A8K0L546"/>
<comment type="caution">
    <text evidence="2">The sequence shown here is derived from an EMBL/GenBank/DDBJ whole genome shotgun (WGS) entry which is preliminary data.</text>
</comment>
<evidence type="ECO:0008006" key="4">
    <source>
        <dbReference type="Google" id="ProtNLM"/>
    </source>
</evidence>
<dbReference type="EMBL" id="JAESVG020000007">
    <property type="protein sequence ID" value="KAG8625943.1"/>
    <property type="molecule type" value="Genomic_DNA"/>
</dbReference>
<dbReference type="Gene3D" id="3.40.50.1820">
    <property type="entry name" value="alpha/beta hydrolase"/>
    <property type="match status" value="1"/>
</dbReference>
<reference evidence="2" key="1">
    <citation type="submission" date="2021-07" db="EMBL/GenBank/DDBJ databases">
        <title>Elsinoe batatas strain:CRI-CJ2 Genome sequencing and assembly.</title>
        <authorList>
            <person name="Huang L."/>
        </authorList>
    </citation>
    <scope>NUCLEOTIDE SEQUENCE</scope>
    <source>
        <strain evidence="2">CRI-CJ2</strain>
    </source>
</reference>
<evidence type="ECO:0000256" key="1">
    <source>
        <dbReference type="SAM" id="MobiDB-lite"/>
    </source>
</evidence>
<evidence type="ECO:0000313" key="2">
    <source>
        <dbReference type="EMBL" id="KAG8625943.1"/>
    </source>
</evidence>
<dbReference type="Proteomes" id="UP000809789">
    <property type="component" value="Unassembled WGS sequence"/>
</dbReference>
<feature type="region of interest" description="Disordered" evidence="1">
    <location>
        <begin position="263"/>
        <end position="305"/>
    </location>
</feature>
<proteinExistence type="predicted"/>
<sequence length="434" mass="48549">MSTSIFTIKEHTVPCSHIRQYNRGTLSGKEERLRLAVKQYIPHDNPNPQEGDITILGAHANGFPKELYEPLWDALHARLSSQGIKIRSIWIADAAWQGYSSVLNEDLLGNDPYWTDHARDLFLLVNHFPSEFQRPIIGIGHSMGGHNLTNLSLIHPRLFHTLILLDPIIARVPGVGNFLPARASAVRRDIWPSRASAATSFSKSKFYQAWDPRVLERWIEHGLRDLPTRLYPDASSPSLVRGRIEGAVPVTLRTTKHNEVFSFLRPNLPSPSHPDPGRRPNPRTHPDIDTRLDPPATPFYRPEPSETFHRLPFVRPTVLYIFGETSEVSTPLLRADKMAVTGTGPGGNGGVKTGGTKEVSVDCGHLVAMERVEECAGHAAEWLGKEVGRWRREEGEWEAEIRGTVEGERQALGKEVLRVLGGEWMGKMLKGAKM</sequence>
<dbReference type="SUPFAM" id="SSF53474">
    <property type="entry name" value="alpha/beta-Hydrolases"/>
    <property type="match status" value="1"/>
</dbReference>
<dbReference type="InterPro" id="IPR029058">
    <property type="entry name" value="AB_hydrolase_fold"/>
</dbReference>
<protein>
    <recommendedName>
        <fullName evidence="4">AB hydrolase-1 domain-containing protein</fullName>
    </recommendedName>
</protein>
<evidence type="ECO:0000313" key="3">
    <source>
        <dbReference type="Proteomes" id="UP000809789"/>
    </source>
</evidence>